<accession>A0A3R7XJC3</accession>
<evidence type="ECO:0000259" key="6">
    <source>
        <dbReference type="Pfam" id="PF02601"/>
    </source>
</evidence>
<keyword evidence="2" id="KW-0540">Nuclease</keyword>
<dbReference type="AlphaFoldDB" id="A0A3R7XJC3"/>
<dbReference type="InterPro" id="IPR025824">
    <property type="entry name" value="OB-fold_nuc-bd_dom"/>
</dbReference>
<protein>
    <submittedName>
        <fullName evidence="8">Exodeoxyribonuclease VII large subunit</fullName>
    </submittedName>
</protein>
<dbReference type="Pfam" id="PF13742">
    <property type="entry name" value="tRNA_anti_2"/>
    <property type="match status" value="1"/>
</dbReference>
<keyword evidence="4" id="KW-0269">Exonuclease</keyword>
<evidence type="ECO:0000256" key="1">
    <source>
        <dbReference type="ARBA" id="ARBA00022490"/>
    </source>
</evidence>
<dbReference type="InterPro" id="IPR020579">
    <property type="entry name" value="Exonuc_VII_lsu_C"/>
</dbReference>
<dbReference type="InterPro" id="IPR003753">
    <property type="entry name" value="Exonuc_VII_L"/>
</dbReference>
<gene>
    <name evidence="8" type="ORF">D5R95_00775</name>
</gene>
<dbReference type="EMBL" id="QZAB01000059">
    <property type="protein sequence ID" value="RQD92070.1"/>
    <property type="molecule type" value="Genomic_DNA"/>
</dbReference>
<evidence type="ECO:0000256" key="2">
    <source>
        <dbReference type="ARBA" id="ARBA00022722"/>
    </source>
</evidence>
<dbReference type="HAMAP" id="MF_00378">
    <property type="entry name" value="Exonuc_7_L"/>
    <property type="match status" value="1"/>
</dbReference>
<evidence type="ECO:0000256" key="5">
    <source>
        <dbReference type="SAM" id="Coils"/>
    </source>
</evidence>
<dbReference type="GO" id="GO:0003676">
    <property type="term" value="F:nucleic acid binding"/>
    <property type="evidence" value="ECO:0007669"/>
    <property type="project" value="InterPro"/>
</dbReference>
<proteinExistence type="inferred from homology"/>
<evidence type="ECO:0000259" key="7">
    <source>
        <dbReference type="Pfam" id="PF13742"/>
    </source>
</evidence>
<dbReference type="CDD" id="cd04489">
    <property type="entry name" value="ExoVII_LU_OBF"/>
    <property type="match status" value="1"/>
</dbReference>
<keyword evidence="1" id="KW-0963">Cytoplasm</keyword>
<dbReference type="GO" id="GO:0009318">
    <property type="term" value="C:exodeoxyribonuclease VII complex"/>
    <property type="evidence" value="ECO:0007669"/>
    <property type="project" value="InterPro"/>
</dbReference>
<keyword evidence="3" id="KW-0378">Hydrolase</keyword>
<sequence length="403" mass="45623">MGIFTVSELNQHVKNTLKSEPTLKEIWVRGEVSNLTIHRSGHHYFTIKDKESQINCVCFNYINKNIKFKPEKDMNLLVFGYVDLYTVRGQYQLHVLDMRADGIGELYQAFEQLKEKLGRKGFFDEQNKKPIPKIPSKVGIITSPTGAALHDILNVAKRRVPVHIIFCPAIVQGDKSALSIVNAINQLNELSPDVIIIGRGGGSIEDLWSFNEEIVAKSIYESNVPIVSAVGHETDYTIADFTADLRASTPSSAVEIVIPSKTEISNQVHSLIQRLKRSQQYKINELKNILYQNSSKFEPLKFKDQLNQNYLLIDDSLNKMENKVEMILNNKNATYREYVGRLDAVSPLNTIKRGYSIPLDEHKDIIYSVKNLGIGDRVSIILSDGTIQCKVEDIKNNLSFLNK</sequence>
<feature type="coiled-coil region" evidence="5">
    <location>
        <begin position="303"/>
        <end position="337"/>
    </location>
</feature>
<dbReference type="Pfam" id="PF02601">
    <property type="entry name" value="Exonuc_VII_L"/>
    <property type="match status" value="1"/>
</dbReference>
<name>A0A3R7XJC3_9EURY</name>
<comment type="caution">
    <text evidence="8">The sequence shown here is derived from an EMBL/GenBank/DDBJ whole genome shotgun (WGS) entry which is preliminary data.</text>
</comment>
<evidence type="ECO:0000256" key="3">
    <source>
        <dbReference type="ARBA" id="ARBA00022801"/>
    </source>
</evidence>
<dbReference type="GO" id="GO:0008855">
    <property type="term" value="F:exodeoxyribonuclease VII activity"/>
    <property type="evidence" value="ECO:0007669"/>
    <property type="project" value="InterPro"/>
</dbReference>
<organism evidence="8 9">
    <name type="scientific">Methanosalsum natronophilum</name>
    <dbReference type="NCBI Taxonomy" id="768733"/>
    <lineage>
        <taxon>Archaea</taxon>
        <taxon>Methanobacteriati</taxon>
        <taxon>Methanobacteriota</taxon>
        <taxon>Stenosarchaea group</taxon>
        <taxon>Methanomicrobia</taxon>
        <taxon>Methanosarcinales</taxon>
        <taxon>Methanosarcinaceae</taxon>
        <taxon>Methanosalsum</taxon>
    </lineage>
</organism>
<feature type="domain" description="OB-fold nucleic acid binding" evidence="7">
    <location>
        <begin position="4"/>
        <end position="99"/>
    </location>
</feature>
<dbReference type="PANTHER" id="PTHR30008:SF0">
    <property type="entry name" value="EXODEOXYRIBONUCLEASE 7 LARGE SUBUNIT"/>
    <property type="match status" value="1"/>
</dbReference>
<keyword evidence="5" id="KW-0175">Coiled coil</keyword>
<dbReference type="GO" id="GO:0006308">
    <property type="term" value="P:DNA catabolic process"/>
    <property type="evidence" value="ECO:0007669"/>
    <property type="project" value="InterPro"/>
</dbReference>
<dbReference type="PANTHER" id="PTHR30008">
    <property type="entry name" value="EXODEOXYRIBONUCLEASE 7 LARGE SUBUNIT"/>
    <property type="match status" value="1"/>
</dbReference>
<reference evidence="8 9" key="1">
    <citation type="submission" date="2018-08" db="EMBL/GenBank/DDBJ databases">
        <title>The metabolism and importance of syntrophic acetate oxidation coupled to methane or sulfide production in haloalkaline environments.</title>
        <authorList>
            <person name="Timmers P.H.A."/>
            <person name="Vavourakis C.D."/>
            <person name="Sorokin D.Y."/>
            <person name="Sinninghe Damste J.S."/>
            <person name="Muyzer G."/>
            <person name="Stams A.J.M."/>
            <person name="Plugge C.M."/>
        </authorList>
    </citation>
    <scope>NUCLEOTIDE SEQUENCE [LARGE SCALE GENOMIC DNA]</scope>
    <source>
        <strain evidence="8">MSAO_Arc3</strain>
    </source>
</reference>
<dbReference type="NCBIfam" id="TIGR00237">
    <property type="entry name" value="xseA"/>
    <property type="match status" value="1"/>
</dbReference>
<evidence type="ECO:0000313" key="8">
    <source>
        <dbReference type="EMBL" id="RQD92070.1"/>
    </source>
</evidence>
<dbReference type="Proteomes" id="UP000284763">
    <property type="component" value="Unassembled WGS sequence"/>
</dbReference>
<feature type="domain" description="Exonuclease VII large subunit C-terminal" evidence="6">
    <location>
        <begin position="123"/>
        <end position="336"/>
    </location>
</feature>
<evidence type="ECO:0000313" key="9">
    <source>
        <dbReference type="Proteomes" id="UP000284763"/>
    </source>
</evidence>
<evidence type="ECO:0000256" key="4">
    <source>
        <dbReference type="ARBA" id="ARBA00022839"/>
    </source>
</evidence>